<reference evidence="1" key="1">
    <citation type="journal article" date="2020" name="Stud. Mycol.">
        <title>101 Dothideomycetes genomes: a test case for predicting lifestyles and emergence of pathogens.</title>
        <authorList>
            <person name="Haridas S."/>
            <person name="Albert R."/>
            <person name="Binder M."/>
            <person name="Bloem J."/>
            <person name="Labutti K."/>
            <person name="Salamov A."/>
            <person name="Andreopoulos B."/>
            <person name="Baker S."/>
            <person name="Barry K."/>
            <person name="Bills G."/>
            <person name="Bluhm B."/>
            <person name="Cannon C."/>
            <person name="Castanera R."/>
            <person name="Culley D."/>
            <person name="Daum C."/>
            <person name="Ezra D."/>
            <person name="Gonzalez J."/>
            <person name="Henrissat B."/>
            <person name="Kuo A."/>
            <person name="Liang C."/>
            <person name="Lipzen A."/>
            <person name="Lutzoni F."/>
            <person name="Magnuson J."/>
            <person name="Mondo S."/>
            <person name="Nolan M."/>
            <person name="Ohm R."/>
            <person name="Pangilinan J."/>
            <person name="Park H.-J."/>
            <person name="Ramirez L."/>
            <person name="Alfaro M."/>
            <person name="Sun H."/>
            <person name="Tritt A."/>
            <person name="Yoshinaga Y."/>
            <person name="Zwiers L.-H."/>
            <person name="Turgeon B."/>
            <person name="Goodwin S."/>
            <person name="Spatafora J."/>
            <person name="Crous P."/>
            <person name="Grigoriev I."/>
        </authorList>
    </citation>
    <scope>NUCLEOTIDE SEQUENCE</scope>
    <source>
        <strain evidence="1">CBS 119925</strain>
    </source>
</reference>
<evidence type="ECO:0000313" key="2">
    <source>
        <dbReference type="Proteomes" id="UP000799440"/>
    </source>
</evidence>
<proteinExistence type="predicted"/>
<dbReference type="EMBL" id="MU006563">
    <property type="protein sequence ID" value="KAF2750955.1"/>
    <property type="molecule type" value="Genomic_DNA"/>
</dbReference>
<dbReference type="OrthoDB" id="2345911at2759"/>
<organism evidence="1 2">
    <name type="scientific">Sporormia fimetaria CBS 119925</name>
    <dbReference type="NCBI Taxonomy" id="1340428"/>
    <lineage>
        <taxon>Eukaryota</taxon>
        <taxon>Fungi</taxon>
        <taxon>Dikarya</taxon>
        <taxon>Ascomycota</taxon>
        <taxon>Pezizomycotina</taxon>
        <taxon>Dothideomycetes</taxon>
        <taxon>Pleosporomycetidae</taxon>
        <taxon>Pleosporales</taxon>
        <taxon>Sporormiaceae</taxon>
        <taxon>Sporormia</taxon>
    </lineage>
</organism>
<evidence type="ECO:0008006" key="3">
    <source>
        <dbReference type="Google" id="ProtNLM"/>
    </source>
</evidence>
<name>A0A6A6VK37_9PLEO</name>
<protein>
    <recommendedName>
        <fullName evidence="3">Heterokaryon incompatibility domain-containing protein</fullName>
    </recommendedName>
</protein>
<sequence length="276" mass="32592">MDFFFVEAPRRMMSWFFQLRNAFMSQKRLKKWSPHTLDNYILCSQPRQGSYRVPIVSSLATSGAQDPDPDGECLRLHQENMESQPWMYIWVDWTCLPQSPRTAQQQAYFDRCLRTMSAIIRNCGFTYFYPPFEPRLWILYEIAEYILTCRDAQPPTHDAEIFFQHIAEMEENGVQATLKNHSYHCSSDEDWLYLVPWIELLVLFKRLKIDVFVVRRALGGIRWAPNVENYAYGNMVRLRQFEGTLTVFGEKHIFTPFPRPKGGCARKESRKLMTST</sequence>
<dbReference type="Proteomes" id="UP000799440">
    <property type="component" value="Unassembled WGS sequence"/>
</dbReference>
<keyword evidence="2" id="KW-1185">Reference proteome</keyword>
<accession>A0A6A6VK37</accession>
<gene>
    <name evidence="1" type="ORF">M011DRAFT_464746</name>
</gene>
<evidence type="ECO:0000313" key="1">
    <source>
        <dbReference type="EMBL" id="KAF2750955.1"/>
    </source>
</evidence>
<dbReference type="AlphaFoldDB" id="A0A6A6VK37"/>